<reference evidence="1" key="1">
    <citation type="submission" date="2023-07" db="EMBL/GenBank/DDBJ databases">
        <authorList>
            <person name="Haufschild T."/>
            <person name="Kallscheuer N."/>
            <person name="Hammer J."/>
            <person name="Kohn T."/>
            <person name="Kabuu M."/>
            <person name="Jogler M."/>
            <person name="Wohfarth N."/>
            <person name="Heuer A."/>
            <person name="Rohde M."/>
            <person name="van Teeseling M.C.F."/>
            <person name="Jogler C."/>
        </authorList>
    </citation>
    <scope>NUCLEOTIDE SEQUENCE</scope>
    <source>
        <strain evidence="1">Strain 138</strain>
        <strain evidence="2">Strain 318</strain>
    </source>
</reference>
<name>A0AA49JTW4_9BACT</name>
<gene>
    <name evidence="1" type="ORF">Strain138_001196</name>
    <name evidence="2" type="ORF">Strain318_001196</name>
</gene>
<organism evidence="1">
    <name type="scientific">Pseudogemmatithrix spongiicola</name>
    <dbReference type="NCBI Taxonomy" id="3062599"/>
    <lineage>
        <taxon>Bacteria</taxon>
        <taxon>Pseudomonadati</taxon>
        <taxon>Gemmatimonadota</taxon>
        <taxon>Gemmatimonadia</taxon>
        <taxon>Gemmatimonadales</taxon>
        <taxon>Gemmatimonadaceae</taxon>
        <taxon>Pseudogemmatithrix</taxon>
    </lineage>
</organism>
<dbReference type="KEGG" id="pspc:Strain318_001196"/>
<dbReference type="EMBL" id="CP130612">
    <property type="protein sequence ID" value="WKW11926.1"/>
    <property type="molecule type" value="Genomic_DNA"/>
</dbReference>
<dbReference type="Proteomes" id="UP001229955">
    <property type="component" value="Chromosome"/>
</dbReference>
<proteinExistence type="predicted"/>
<dbReference type="AlphaFoldDB" id="A0AA49JTW4"/>
<dbReference type="RefSeq" id="WP_367887608.1">
    <property type="nucleotide sequence ID" value="NZ_CP130612.1"/>
</dbReference>
<evidence type="ECO:0000313" key="1">
    <source>
        <dbReference type="EMBL" id="WKW11926.1"/>
    </source>
</evidence>
<protein>
    <submittedName>
        <fullName evidence="1">Uncharacterized protein</fullName>
    </submittedName>
</protein>
<evidence type="ECO:0000313" key="2">
    <source>
        <dbReference type="EMBL" id="WKW14836.1"/>
    </source>
</evidence>
<accession>A0AA49JTW4</accession>
<dbReference type="EMBL" id="CP130613">
    <property type="protein sequence ID" value="WKW14836.1"/>
    <property type="molecule type" value="Genomic_DNA"/>
</dbReference>
<accession>A0AA49JZE4</accession>
<keyword evidence="3" id="KW-1185">Reference proteome</keyword>
<evidence type="ECO:0000313" key="3">
    <source>
        <dbReference type="Proteomes" id="UP001229955"/>
    </source>
</evidence>
<sequence length="203" mass="21451">MNGYFTVAEFPIVARVPGPQGHTELRTRTDLDILAFRFPRAQHLVPAAGTATADDREAGVLDEALGVSADVGDMIIGEVKEGVAELNAAARDPAVLRAALARFGCCSAGEAARAARELLHVGSVELRHGHRARLVAFGSVVPSASAAGGPSHCVALPHVFDYLRRQIARDWNVMKAGGTKDEALGWLLLEEKARRASLAGAAR</sequence>